<name>A0A2T4Z8Z5_9BACL</name>
<gene>
    <name evidence="3" type="ORF">C8J48_0953</name>
</gene>
<feature type="domain" description="Phage terminase large subunit N-terminal" evidence="1">
    <location>
        <begin position="29"/>
        <end position="234"/>
    </location>
</feature>
<dbReference type="HAMAP" id="MF_04145">
    <property type="entry name" value="TERL_SPP1"/>
    <property type="match status" value="1"/>
</dbReference>
<dbReference type="Gene3D" id="3.30.420.280">
    <property type="match status" value="1"/>
</dbReference>
<dbReference type="Gene3D" id="3.40.50.300">
    <property type="entry name" value="P-loop containing nucleotide triphosphate hydrolases"/>
    <property type="match status" value="1"/>
</dbReference>
<dbReference type="InterPro" id="IPR006437">
    <property type="entry name" value="Phage_terminase_lsu"/>
</dbReference>
<dbReference type="GO" id="GO:0004519">
    <property type="term" value="F:endonuclease activity"/>
    <property type="evidence" value="ECO:0007669"/>
    <property type="project" value="InterPro"/>
</dbReference>
<dbReference type="PANTHER" id="PTHR39184:SF1">
    <property type="entry name" value="PBSX PHAGE TERMINASE LARGE SUBUNIT"/>
    <property type="match status" value="1"/>
</dbReference>
<dbReference type="InterPro" id="IPR052380">
    <property type="entry name" value="Viral_DNA_packaging_terminase"/>
</dbReference>
<evidence type="ECO:0000259" key="1">
    <source>
        <dbReference type="Pfam" id="PF04466"/>
    </source>
</evidence>
<dbReference type="Pfam" id="PF04466">
    <property type="entry name" value="Terminase_3"/>
    <property type="match status" value="1"/>
</dbReference>
<dbReference type="InterPro" id="IPR035413">
    <property type="entry name" value="Terminase_L_C"/>
</dbReference>
<accession>A0A2T4Z8Z5</accession>
<feature type="domain" description="Phage terminase large subunit C-terminal" evidence="2">
    <location>
        <begin position="267"/>
        <end position="410"/>
    </location>
</feature>
<evidence type="ECO:0000259" key="2">
    <source>
        <dbReference type="Pfam" id="PF17288"/>
    </source>
</evidence>
<organism evidence="3 4">
    <name type="scientific">Desmospora activa DSM 45169</name>
    <dbReference type="NCBI Taxonomy" id="1121389"/>
    <lineage>
        <taxon>Bacteria</taxon>
        <taxon>Bacillati</taxon>
        <taxon>Bacillota</taxon>
        <taxon>Bacilli</taxon>
        <taxon>Bacillales</taxon>
        <taxon>Thermoactinomycetaceae</taxon>
        <taxon>Desmospora</taxon>
    </lineage>
</organism>
<evidence type="ECO:0000313" key="4">
    <source>
        <dbReference type="Proteomes" id="UP000241639"/>
    </source>
</evidence>
<comment type="caution">
    <text evidence="3">The sequence shown here is derived from an EMBL/GenBank/DDBJ whole genome shotgun (WGS) entry which is preliminary data.</text>
</comment>
<dbReference type="Proteomes" id="UP000241639">
    <property type="component" value="Unassembled WGS sequence"/>
</dbReference>
<dbReference type="GO" id="GO:0016887">
    <property type="term" value="F:ATP hydrolysis activity"/>
    <property type="evidence" value="ECO:0007669"/>
    <property type="project" value="InterPro"/>
</dbReference>
<reference evidence="3 4" key="1">
    <citation type="submission" date="2018-04" db="EMBL/GenBank/DDBJ databases">
        <title>Genomic Encyclopedia of Archaeal and Bacterial Type Strains, Phase II (KMG-II): from individual species to whole genera.</title>
        <authorList>
            <person name="Goeker M."/>
        </authorList>
    </citation>
    <scope>NUCLEOTIDE SEQUENCE [LARGE SCALE GENOMIC DNA]</scope>
    <source>
        <strain evidence="3 4">DSM 45169</strain>
    </source>
</reference>
<dbReference type="GO" id="GO:0005524">
    <property type="term" value="F:ATP binding"/>
    <property type="evidence" value="ECO:0007669"/>
    <property type="project" value="InterPro"/>
</dbReference>
<dbReference type="InterPro" id="IPR035412">
    <property type="entry name" value="Terminase_L_N"/>
</dbReference>
<proteinExistence type="inferred from homology"/>
<dbReference type="InterPro" id="IPR044269">
    <property type="entry name" value="Terminase_large_su_SPP1-like"/>
</dbReference>
<protein>
    <submittedName>
        <fullName evidence="3">PBSX family phage terminase large subunit</fullName>
    </submittedName>
</protein>
<keyword evidence="4" id="KW-1185">Reference proteome</keyword>
<dbReference type="PANTHER" id="PTHR39184">
    <property type="match status" value="1"/>
</dbReference>
<evidence type="ECO:0000313" key="3">
    <source>
        <dbReference type="EMBL" id="PTM58371.1"/>
    </source>
</evidence>
<dbReference type="Pfam" id="PF17288">
    <property type="entry name" value="Terminase_3C"/>
    <property type="match status" value="1"/>
</dbReference>
<dbReference type="NCBIfam" id="TIGR01547">
    <property type="entry name" value="phage_term_2"/>
    <property type="match status" value="1"/>
</dbReference>
<dbReference type="EMBL" id="PZZP01000001">
    <property type="protein sequence ID" value="PTM58371.1"/>
    <property type="molecule type" value="Genomic_DNA"/>
</dbReference>
<dbReference type="AlphaFoldDB" id="A0A2T4Z8Z5"/>
<sequence length="425" mass="49835">MMKMKQVRLSEKILPAFHDFWRANKKGDHLYYVLKGGRNSSKSTHVSIAMIYDLMRYPVNMLCIRKVGNTLQESVYEQLLWAIEHLGVSHLFETKRSPLRIRYIPRGNSIIFRGADKPEKIKSIKTSKYPIARLWIEELAEFKTEDEVSTIVNSVVRAELPQGLNYKIYYCYNPPKRKQSWVNKKFESHFLPTNVYVHHSTYRDNQHVSEAFVQEVQEVKKKNPLKYKWEYGGEPIGSGVVPFTNLVFRRISDDELSTFDNIHQGIDWGYGADPFSFTRWHYDKTRRRLFCLDEIYGVKLSNRNVAGEILKRGYQTTETIADSAEPKSIDELRIDYGIRIKGAKKGPGSVEYGEKWLDDLEEIVIDPQRTPFTAKEFEDIDYQTDRDGNIKNRLEDKANHSIDSCRYATESLWTESEVWTMERPW</sequence>
<dbReference type="InterPro" id="IPR027417">
    <property type="entry name" value="P-loop_NTPase"/>
</dbReference>